<evidence type="ECO:0000313" key="3">
    <source>
        <dbReference type="Proteomes" id="UP000183945"/>
    </source>
</evidence>
<evidence type="ECO:0000259" key="1">
    <source>
        <dbReference type="Pfam" id="PF03417"/>
    </source>
</evidence>
<keyword evidence="3" id="KW-1185">Reference proteome</keyword>
<gene>
    <name evidence="2" type="ORF">SAMN05444483_103354</name>
</gene>
<dbReference type="RefSeq" id="WP_072878379.1">
    <property type="nucleotide sequence ID" value="NZ_FQVT01000003.1"/>
</dbReference>
<sequence length="557" mass="64251">MKLNRKKILLLFVIPVFLHSCGIKKSMRQKPDTTGIERIDTTRTVHSKTHYSIGKNSLYKNKYGIWELYVEGNALERGMISGSLTRELMHKQETAFMNKIYELVPGKFYRNFLKKTVAWFNRKMYLHVPEEYQKEIYGTSLFGLEKYNDFAPAYIRMLYFHGAHDIGHALQDLMLVGCTSFAAWDKKTENGELLLGRNFDFYAGDEFAKEKIAAFINPDKGHKFMMYTWAGMIGSVSGLNEKGVSVTLNAGKSSIPLQAKTPISLVAREILQYASNTQEAIAIAKKREVFVSEAIMVGSAKERKAIIIEVAPHNFGVYEVENSNELICSNHFQSEPYADDKRNLKTIKNSHTQYRFDKMQSLLENKNQLNPKKAVSILRNREGLQGTRLGMGNELAINQLLAHHGIVFKPESRDVWVSANPYQLGAFVNYNLREVFKKFEAGIVSKSVMNVEKTIAKDPFVESEAFKDYEAYRKLKTKVQQAISEEKKLPEEQIKELQYLNPHFWKAYAVAGNYYFQKKEYKKAIIAYKQAKRREVSSLEEKQYLEKMIRKCNRKIK</sequence>
<dbReference type="NCBIfam" id="NF040521">
    <property type="entry name" value="C45_proenzyme"/>
    <property type="match status" value="1"/>
</dbReference>
<dbReference type="GO" id="GO:0016740">
    <property type="term" value="F:transferase activity"/>
    <property type="evidence" value="ECO:0007669"/>
    <property type="project" value="UniProtKB-KW"/>
</dbReference>
<dbReference type="InterPro" id="IPR047803">
    <property type="entry name" value="DCD1A/B-like"/>
</dbReference>
<dbReference type="AlphaFoldDB" id="A0A1M5FV04"/>
<dbReference type="PANTHER" id="PTHR35190:SF2">
    <property type="entry name" value="PROTEIN DCD1B"/>
    <property type="match status" value="1"/>
</dbReference>
<name>A0A1M5FV04_SALEC</name>
<feature type="domain" description="Peptidase C45 hydrolase" evidence="1">
    <location>
        <begin position="188"/>
        <end position="383"/>
    </location>
</feature>
<protein>
    <submittedName>
        <fullName evidence="2">Acyl-coenzyme A:6-aminopenicillanic acid acyl-transferase</fullName>
    </submittedName>
</protein>
<dbReference type="EMBL" id="FQVT01000003">
    <property type="protein sequence ID" value="SHF95022.1"/>
    <property type="molecule type" value="Genomic_DNA"/>
</dbReference>
<dbReference type="InterPro" id="IPR047794">
    <property type="entry name" value="C45_proenzyme-like"/>
</dbReference>
<accession>A0A1M5FV04</accession>
<dbReference type="InterPro" id="IPR005079">
    <property type="entry name" value="Peptidase_C45_hydrolase"/>
</dbReference>
<keyword evidence="2" id="KW-0808">Transferase</keyword>
<dbReference type="Gene3D" id="3.60.60.10">
    <property type="entry name" value="Penicillin V Acylase, Chain A"/>
    <property type="match status" value="1"/>
</dbReference>
<dbReference type="PANTHER" id="PTHR35190">
    <property type="entry name" value="PROTEIN DCD1B"/>
    <property type="match status" value="1"/>
</dbReference>
<dbReference type="SUPFAM" id="SSF48452">
    <property type="entry name" value="TPR-like"/>
    <property type="match status" value="1"/>
</dbReference>
<proteinExistence type="predicted"/>
<dbReference type="Pfam" id="PF03417">
    <property type="entry name" value="AAT"/>
    <property type="match status" value="1"/>
</dbReference>
<organism evidence="2 3">
    <name type="scientific">Salegentibacter echinorum</name>
    <dbReference type="NCBI Taxonomy" id="1073325"/>
    <lineage>
        <taxon>Bacteria</taxon>
        <taxon>Pseudomonadati</taxon>
        <taxon>Bacteroidota</taxon>
        <taxon>Flavobacteriia</taxon>
        <taxon>Flavobacteriales</taxon>
        <taxon>Flavobacteriaceae</taxon>
        <taxon>Salegentibacter</taxon>
    </lineage>
</organism>
<dbReference type="InterPro" id="IPR011990">
    <property type="entry name" value="TPR-like_helical_dom_sf"/>
</dbReference>
<evidence type="ECO:0000313" key="2">
    <source>
        <dbReference type="EMBL" id="SHF95022.1"/>
    </source>
</evidence>
<dbReference type="STRING" id="1073325.SAMN05444483_103354"/>
<dbReference type="Proteomes" id="UP000183945">
    <property type="component" value="Unassembled WGS sequence"/>
</dbReference>
<dbReference type="OrthoDB" id="5480874at2"/>
<reference evidence="3" key="1">
    <citation type="submission" date="2016-11" db="EMBL/GenBank/DDBJ databases">
        <authorList>
            <person name="Varghese N."/>
            <person name="Submissions S."/>
        </authorList>
    </citation>
    <scope>NUCLEOTIDE SEQUENCE [LARGE SCALE GENOMIC DNA]</scope>
    <source>
        <strain evidence="3">DSM 24579</strain>
    </source>
</reference>